<organism evidence="1 2">
    <name type="scientific">Enterococcus avium</name>
    <name type="common">Streptococcus avium</name>
    <dbReference type="NCBI Taxonomy" id="33945"/>
    <lineage>
        <taxon>Bacteria</taxon>
        <taxon>Bacillati</taxon>
        <taxon>Bacillota</taxon>
        <taxon>Bacilli</taxon>
        <taxon>Lactobacillales</taxon>
        <taxon>Enterococcaceae</taxon>
        <taxon>Enterococcus</taxon>
    </lineage>
</organism>
<accession>A0AAW8RZA8</accession>
<dbReference type="RefSeq" id="WP_048719091.1">
    <property type="nucleotide sequence ID" value="NZ_CAXSQU010000038.1"/>
</dbReference>
<name>A0AAW8RZA8_ENTAV</name>
<sequence length="150" mass="16858">MKIVLNKCFGGFGLSHEAKMEIFKRKNIEVFPYINNFSYDSDDEYTRHTGQKLGSMDFIYYFKKDPKIDKVTGIYSEIDRLYGIADDSSFSSDSNRGDKDLVAVVEKLGSEASGPYASLKVVDIPDGAEWEISDYDGVETAHYGFQTGSI</sequence>
<evidence type="ECO:0000313" key="1">
    <source>
        <dbReference type="EMBL" id="MDT2405320.1"/>
    </source>
</evidence>
<dbReference type="AlphaFoldDB" id="A0AAW8RZA8"/>
<reference evidence="1" key="1">
    <citation type="submission" date="2023-03" db="EMBL/GenBank/DDBJ databases">
        <authorList>
            <person name="Shen W."/>
            <person name="Cai J."/>
        </authorList>
    </citation>
    <scope>NUCLEOTIDE SEQUENCE</scope>
    <source>
        <strain evidence="1">P33-2</strain>
    </source>
</reference>
<gene>
    <name evidence="1" type="ORF">P7D43_23575</name>
</gene>
<dbReference type="EMBL" id="JARPWH010000301">
    <property type="protein sequence ID" value="MDT2405320.1"/>
    <property type="molecule type" value="Genomic_DNA"/>
</dbReference>
<dbReference type="Proteomes" id="UP001260773">
    <property type="component" value="Unassembled WGS sequence"/>
</dbReference>
<proteinExistence type="predicted"/>
<protein>
    <submittedName>
        <fullName evidence="1">Uncharacterized protein</fullName>
    </submittedName>
</protein>
<evidence type="ECO:0000313" key="2">
    <source>
        <dbReference type="Proteomes" id="UP001260773"/>
    </source>
</evidence>
<comment type="caution">
    <text evidence="1">The sequence shown here is derived from an EMBL/GenBank/DDBJ whole genome shotgun (WGS) entry which is preliminary data.</text>
</comment>